<dbReference type="AlphaFoldDB" id="A0A8B8EES4"/>
<accession>A0A8B8EES4</accession>
<keyword evidence="5 7" id="KW-0472">Membrane</keyword>
<evidence type="ECO:0000313" key="8">
    <source>
        <dbReference type="Proteomes" id="UP000694844"/>
    </source>
</evidence>
<feature type="transmembrane region" description="Helical" evidence="7">
    <location>
        <begin position="546"/>
        <end position="564"/>
    </location>
</feature>
<feature type="transmembrane region" description="Helical" evidence="7">
    <location>
        <begin position="276"/>
        <end position="293"/>
    </location>
</feature>
<feature type="transmembrane region" description="Helical" evidence="7">
    <location>
        <begin position="492"/>
        <end position="514"/>
    </location>
</feature>
<keyword evidence="3 7" id="KW-0812">Transmembrane</keyword>
<dbReference type="InterPro" id="IPR006043">
    <property type="entry name" value="NCS2"/>
</dbReference>
<feature type="transmembrane region" description="Helical" evidence="7">
    <location>
        <begin position="299"/>
        <end position="317"/>
    </location>
</feature>
<feature type="transmembrane region" description="Helical" evidence="7">
    <location>
        <begin position="520"/>
        <end position="539"/>
    </location>
</feature>
<feature type="region of interest" description="Disordered" evidence="6">
    <location>
        <begin position="1"/>
        <end position="65"/>
    </location>
</feature>
<dbReference type="OrthoDB" id="1641903at2759"/>
<dbReference type="KEGG" id="cvn:111133796"/>
<organism evidence="8 9">
    <name type="scientific">Crassostrea virginica</name>
    <name type="common">Eastern oyster</name>
    <dbReference type="NCBI Taxonomy" id="6565"/>
    <lineage>
        <taxon>Eukaryota</taxon>
        <taxon>Metazoa</taxon>
        <taxon>Spiralia</taxon>
        <taxon>Lophotrochozoa</taxon>
        <taxon>Mollusca</taxon>
        <taxon>Bivalvia</taxon>
        <taxon>Autobranchia</taxon>
        <taxon>Pteriomorphia</taxon>
        <taxon>Ostreida</taxon>
        <taxon>Ostreoidea</taxon>
        <taxon>Ostreidae</taxon>
        <taxon>Crassostrea</taxon>
    </lineage>
</organism>
<dbReference type="RefSeq" id="XP_022338169.1">
    <property type="nucleotide sequence ID" value="XM_022482461.1"/>
</dbReference>
<evidence type="ECO:0000256" key="4">
    <source>
        <dbReference type="ARBA" id="ARBA00022989"/>
    </source>
</evidence>
<feature type="transmembrane region" description="Helical" evidence="7">
    <location>
        <begin position="248"/>
        <end position="269"/>
    </location>
</feature>
<evidence type="ECO:0000256" key="3">
    <source>
        <dbReference type="ARBA" id="ARBA00022692"/>
    </source>
</evidence>
<evidence type="ECO:0000256" key="7">
    <source>
        <dbReference type="SAM" id="Phobius"/>
    </source>
</evidence>
<evidence type="ECO:0000256" key="2">
    <source>
        <dbReference type="ARBA" id="ARBA00008821"/>
    </source>
</evidence>
<evidence type="ECO:0000256" key="5">
    <source>
        <dbReference type="ARBA" id="ARBA00023136"/>
    </source>
</evidence>
<evidence type="ECO:0000256" key="1">
    <source>
        <dbReference type="ARBA" id="ARBA00004141"/>
    </source>
</evidence>
<evidence type="ECO:0000256" key="6">
    <source>
        <dbReference type="SAM" id="MobiDB-lite"/>
    </source>
</evidence>
<feature type="compositionally biased region" description="Basic and acidic residues" evidence="6">
    <location>
        <begin position="48"/>
        <end position="65"/>
    </location>
</feature>
<dbReference type="GeneID" id="111133796"/>
<reference evidence="9" key="1">
    <citation type="submission" date="2025-08" db="UniProtKB">
        <authorList>
            <consortium name="RefSeq"/>
        </authorList>
    </citation>
    <scope>IDENTIFICATION</scope>
    <source>
        <tissue evidence="9">Whole sample</tissue>
    </source>
</reference>
<sequence length="669" mass="73733">MSGEDEIENSTTVNSGKEENNDRPGEQSSSSGSNSQPPTPPPPYIDEYYPREEVKSSREKLEEKVDGAVNSTTHNFTAMENSEKDPMLREHAFSVESDEISMKVERQKLVYRVSQSPPVSLLLFFSIQQCLVVLPSSIKATILISEAMCARDQDEFKAIIMSMSLLLSGMCTFLQNTLGFRVPVYQGPIASYVLPLLVVLDMPQYACPDPISVFNQTLANGTNFNQMSVKEVYLQEVVIPKFLKMSGALILAGFLHMLVGLTGTVGFLLKFIGPITVIPTILLIGINVYTFLFKFTETHWGVSIFTACIALCLSLYLDRRNMPIPVWTRKKKFHIIRYPLHQVFSVLIAGTIGWGTSAILTSLGVFSDDPKSPEFYARTDARNDVIGNTPWFIFPYPGMYGSPGFDTGVFTAFLTATIGSILDSIADYYAVARVARVPSPPVHAINRGILTEGFMSMMAGFWGAAHGTTTYAGNIGIIGLTKVASRSIFQCLGVLLMICAVLGKVTSVLVTIPYPVVGGLQIVGFGIFIGLVFGNLQYIDMNSTRNLAIIGLSILIGLVIPYWSKLSGDDVIKTGNDDADNLLKMLTRNPNFSGFLMALILDNTVPGTLKERGMIIWQGGDEEGDQELEYEEGREVYDIPILSKFLMKYRIASYIPFLPTYKQSIGKKS</sequence>
<keyword evidence="4 7" id="KW-1133">Transmembrane helix</keyword>
<protein>
    <submittedName>
        <fullName evidence="9">Solute carrier family 23 member 1-like</fullName>
    </submittedName>
</protein>
<comment type="subcellular location">
    <subcellularLocation>
        <location evidence="1">Membrane</location>
        <topology evidence="1">Multi-pass membrane protein</topology>
    </subcellularLocation>
</comment>
<gene>
    <name evidence="9" type="primary">LOC111133796</name>
</gene>
<dbReference type="Pfam" id="PF00860">
    <property type="entry name" value="Xan_ur_permease"/>
    <property type="match status" value="1"/>
</dbReference>
<keyword evidence="8" id="KW-1185">Reference proteome</keyword>
<proteinExistence type="inferred from homology"/>
<dbReference type="GO" id="GO:0016020">
    <property type="term" value="C:membrane"/>
    <property type="evidence" value="ECO:0007669"/>
    <property type="project" value="UniProtKB-SubCell"/>
</dbReference>
<dbReference type="Proteomes" id="UP000694844">
    <property type="component" value="Chromosome 5"/>
</dbReference>
<dbReference type="GO" id="GO:0022857">
    <property type="term" value="F:transmembrane transporter activity"/>
    <property type="evidence" value="ECO:0007669"/>
    <property type="project" value="InterPro"/>
</dbReference>
<name>A0A8B8EES4_CRAVI</name>
<feature type="transmembrane region" description="Helical" evidence="7">
    <location>
        <begin position="338"/>
        <end position="366"/>
    </location>
</feature>
<comment type="similarity">
    <text evidence="2">Belongs to the nucleobase:cation symporter-2 (NCS2) (TC 2.A.40) family.</text>
</comment>
<feature type="compositionally biased region" description="Basic and acidic residues" evidence="6">
    <location>
        <begin position="16"/>
        <end position="25"/>
    </location>
</feature>
<dbReference type="PANTHER" id="PTHR11119">
    <property type="entry name" value="XANTHINE-URACIL / VITAMIN C PERMEASE FAMILY MEMBER"/>
    <property type="match status" value="1"/>
</dbReference>
<evidence type="ECO:0000313" key="9">
    <source>
        <dbReference type="RefSeq" id="XP_022338169.1"/>
    </source>
</evidence>